<feature type="coiled-coil region" evidence="5">
    <location>
        <begin position="62"/>
        <end position="137"/>
    </location>
</feature>
<dbReference type="InterPro" id="IPR002104">
    <property type="entry name" value="Integrase_catalytic"/>
</dbReference>
<dbReference type="STRING" id="435.A0U92_02945"/>
<dbReference type="EMBL" id="CP014692">
    <property type="protein sequence ID" value="AQS83898.1"/>
    <property type="molecule type" value="Genomic_DNA"/>
</dbReference>
<keyword evidence="8" id="KW-1185">Reference proteome</keyword>
<keyword evidence="4" id="KW-0233">DNA recombination</keyword>
<evidence type="ECO:0000313" key="8">
    <source>
        <dbReference type="Proteomes" id="UP000188937"/>
    </source>
</evidence>
<dbReference type="SUPFAM" id="SSF56349">
    <property type="entry name" value="DNA breaking-rejoining enzymes"/>
    <property type="match status" value="1"/>
</dbReference>
<feature type="domain" description="Tyr recombinase" evidence="6">
    <location>
        <begin position="300"/>
        <end position="510"/>
    </location>
</feature>
<dbReference type="OrthoDB" id="9784724at2"/>
<dbReference type="Proteomes" id="UP000188937">
    <property type="component" value="Chromosome"/>
</dbReference>
<dbReference type="AlphaFoldDB" id="A0A1U9KDR8"/>
<dbReference type="Pfam" id="PF20172">
    <property type="entry name" value="DUF6538"/>
    <property type="match status" value="1"/>
</dbReference>
<keyword evidence="2" id="KW-0229">DNA integration</keyword>
<evidence type="ECO:0000313" key="7">
    <source>
        <dbReference type="EMBL" id="AQS83898.1"/>
    </source>
</evidence>
<dbReference type="PANTHER" id="PTHR30349">
    <property type="entry name" value="PHAGE INTEGRASE-RELATED"/>
    <property type="match status" value="1"/>
</dbReference>
<dbReference type="GO" id="GO:0015074">
    <property type="term" value="P:DNA integration"/>
    <property type="evidence" value="ECO:0007669"/>
    <property type="project" value="UniProtKB-KW"/>
</dbReference>
<dbReference type="InterPro" id="IPR013762">
    <property type="entry name" value="Integrase-like_cat_sf"/>
</dbReference>
<protein>
    <submittedName>
        <fullName evidence="7">Integrase</fullName>
    </submittedName>
</protein>
<accession>A0A1U9KDR8</accession>
<dbReference type="Gene3D" id="1.10.443.10">
    <property type="entry name" value="Intergrase catalytic core"/>
    <property type="match status" value="1"/>
</dbReference>
<name>A0A1U9KDR8_ACEAC</name>
<reference evidence="7 8" key="1">
    <citation type="submission" date="2016-03" db="EMBL/GenBank/DDBJ databases">
        <title>Acetic acid bacteria sequencing.</title>
        <authorList>
            <person name="Brandt J."/>
            <person name="Jakob F."/>
            <person name="Vogel R.F."/>
        </authorList>
    </citation>
    <scope>NUCLEOTIDE SEQUENCE [LARGE SCALE GENOMIC DNA]</scope>
    <source>
        <strain evidence="7 8">TMW2.1153</strain>
    </source>
</reference>
<sequence>MLIRLPSGYHFRRRVPSHLRDVLGKREVWHSLGTTKRDMAKTYACEIYVSTEKLFISATRLMDELKETEEFIKNELPNEMREVFEFLIKDYQDQIKTLKTKYKQKELRHALDSLKDAKELERAKNIAERGAELLNKTIKYVKPEKSLLADIRNEINKINAYLKPAEAKPSPLFSEATETFIATKTNVKQSVIDSYRATFKRFLEVCEDKPIRAYTGEDAGLFKSLMEQLPETYGKQKNDTRTVKEFVDYANKKKLPRVSGKSVKNHFTKLSGMWKYFLLRDLVDKNVFTGGWQFDTKAKTKRVRWNDEDLKRIAGQPWQFGTISHKTASMIVGIASFTGMRLEEICRLRPQDITEIKGVPCILVQDHPAQKNQPWTAWSAKTEAGSRVVPICSALQKAGLLDLAQRATNQKRHYIFHDLRFTGKDKKRSAHFQRDFSKFKTRLGIGRSTVFHSFRHNVSTKLRNIHEHGEGGLRESWIDDFLGHEGENKSVGNTVYFDDVDIVNLKKVAESIEYPPFWNIKNLFQKKTDGQTQNKEGSNSEK</sequence>
<dbReference type="InterPro" id="IPR011010">
    <property type="entry name" value="DNA_brk_join_enz"/>
</dbReference>
<dbReference type="InterPro" id="IPR050090">
    <property type="entry name" value="Tyrosine_recombinase_XerCD"/>
</dbReference>
<dbReference type="GO" id="GO:0006310">
    <property type="term" value="P:DNA recombination"/>
    <property type="evidence" value="ECO:0007669"/>
    <property type="project" value="UniProtKB-KW"/>
</dbReference>
<dbReference type="KEGG" id="aace:A0U92_02945"/>
<evidence type="ECO:0000256" key="4">
    <source>
        <dbReference type="ARBA" id="ARBA00023172"/>
    </source>
</evidence>
<dbReference type="Pfam" id="PF00589">
    <property type="entry name" value="Phage_integrase"/>
    <property type="match status" value="1"/>
</dbReference>
<dbReference type="RefSeq" id="WP_077811937.1">
    <property type="nucleotide sequence ID" value="NZ_CP014692.1"/>
</dbReference>
<dbReference type="InterPro" id="IPR046668">
    <property type="entry name" value="DUF6538"/>
</dbReference>
<gene>
    <name evidence="7" type="ORF">A0U92_02945</name>
</gene>
<keyword evidence="3" id="KW-0238">DNA-binding</keyword>
<organism evidence="7 8">
    <name type="scientific">Acetobacter aceti</name>
    <dbReference type="NCBI Taxonomy" id="435"/>
    <lineage>
        <taxon>Bacteria</taxon>
        <taxon>Pseudomonadati</taxon>
        <taxon>Pseudomonadota</taxon>
        <taxon>Alphaproteobacteria</taxon>
        <taxon>Acetobacterales</taxon>
        <taxon>Acetobacteraceae</taxon>
        <taxon>Acetobacter</taxon>
        <taxon>Acetobacter subgen. Acetobacter</taxon>
    </lineage>
</organism>
<evidence type="ECO:0000259" key="6">
    <source>
        <dbReference type="PROSITE" id="PS51898"/>
    </source>
</evidence>
<keyword evidence="5" id="KW-0175">Coiled coil</keyword>
<dbReference type="PANTHER" id="PTHR30349:SF64">
    <property type="entry name" value="PROPHAGE INTEGRASE INTD-RELATED"/>
    <property type="match status" value="1"/>
</dbReference>
<dbReference type="Gene3D" id="1.10.150.130">
    <property type="match status" value="1"/>
</dbReference>
<dbReference type="GO" id="GO:0003677">
    <property type="term" value="F:DNA binding"/>
    <property type="evidence" value="ECO:0007669"/>
    <property type="project" value="UniProtKB-KW"/>
</dbReference>
<evidence type="ECO:0000256" key="5">
    <source>
        <dbReference type="SAM" id="Coils"/>
    </source>
</evidence>
<evidence type="ECO:0000256" key="1">
    <source>
        <dbReference type="ARBA" id="ARBA00008857"/>
    </source>
</evidence>
<evidence type="ECO:0000256" key="2">
    <source>
        <dbReference type="ARBA" id="ARBA00022908"/>
    </source>
</evidence>
<dbReference type="PROSITE" id="PS51898">
    <property type="entry name" value="TYR_RECOMBINASE"/>
    <property type="match status" value="1"/>
</dbReference>
<proteinExistence type="inferred from homology"/>
<evidence type="ECO:0000256" key="3">
    <source>
        <dbReference type="ARBA" id="ARBA00023125"/>
    </source>
</evidence>
<dbReference type="InterPro" id="IPR010998">
    <property type="entry name" value="Integrase_recombinase_N"/>
</dbReference>
<comment type="similarity">
    <text evidence="1">Belongs to the 'phage' integrase family.</text>
</comment>